<proteinExistence type="predicted"/>
<sequence>MNSGLLASIEIIETIRQELRADGITASISKLCRWFEGSRRTVYCRSVKTQPKVQARFAEPIKFKKPSMPLRWSRPTGLLLLARRDMVAAQP</sequence>
<name>A0A1U9VK15_9RALS</name>
<protein>
    <submittedName>
        <fullName evidence="1">Transposase</fullName>
    </submittedName>
</protein>
<organism evidence="1 2">
    <name type="scientific">blood disease bacterium A2-HR MARDI</name>
    <dbReference type="NCBI Taxonomy" id="1944648"/>
    <lineage>
        <taxon>Bacteria</taxon>
        <taxon>Pseudomonadati</taxon>
        <taxon>Pseudomonadota</taxon>
        <taxon>Betaproteobacteria</taxon>
        <taxon>Burkholderiales</taxon>
        <taxon>Burkholderiaceae</taxon>
        <taxon>Ralstonia</taxon>
        <taxon>Ralstonia solanacearum species complex</taxon>
    </lineage>
</organism>
<accession>A0A1U9VK15</accession>
<gene>
    <name evidence="1" type="ORF">B0B51_14445</name>
</gene>
<evidence type="ECO:0000313" key="2">
    <source>
        <dbReference type="Proteomes" id="UP000189628"/>
    </source>
</evidence>
<dbReference type="AlphaFoldDB" id="A0A1U9VK15"/>
<dbReference type="EMBL" id="CP019911">
    <property type="protein sequence ID" value="AQW31030.1"/>
    <property type="molecule type" value="Genomic_DNA"/>
</dbReference>
<reference evidence="1 2" key="1">
    <citation type="submission" date="2017-02" db="EMBL/GenBank/DDBJ databases">
        <title>Blood Disease Bacterium A2-HR MARDI.</title>
        <authorList>
            <person name="Badrun R."/>
            <person name="Abu Bakar N."/>
            <person name="Laboh R."/>
        </authorList>
    </citation>
    <scope>NUCLEOTIDE SEQUENCE [LARGE SCALE GENOMIC DNA]</scope>
    <source>
        <strain evidence="1 2">A2-HR MARDI</strain>
    </source>
</reference>
<evidence type="ECO:0000313" key="1">
    <source>
        <dbReference type="EMBL" id="AQW31030.1"/>
    </source>
</evidence>
<dbReference type="Proteomes" id="UP000189628">
    <property type="component" value="Chromosome"/>
</dbReference>